<feature type="transmembrane region" description="Helical" evidence="8">
    <location>
        <begin position="257"/>
        <end position="284"/>
    </location>
</feature>
<feature type="transmembrane region" description="Helical" evidence="8">
    <location>
        <begin position="77"/>
        <end position="95"/>
    </location>
</feature>
<keyword evidence="6 8" id="KW-1133">Transmembrane helix</keyword>
<evidence type="ECO:0000313" key="9">
    <source>
        <dbReference type="EMBL" id="QPC47417.1"/>
    </source>
</evidence>
<comment type="similarity">
    <text evidence="2">Belongs to the binding-protein-dependent transport system permease family. FecCD subfamily.</text>
</comment>
<dbReference type="InterPro" id="IPR000522">
    <property type="entry name" value="ABC_transptr_permease_BtuC"/>
</dbReference>
<feature type="transmembrane region" description="Helical" evidence="8">
    <location>
        <begin position="213"/>
        <end position="231"/>
    </location>
</feature>
<evidence type="ECO:0000256" key="4">
    <source>
        <dbReference type="ARBA" id="ARBA00022475"/>
    </source>
</evidence>
<dbReference type="AlphaFoldDB" id="A0A7S8CCE0"/>
<evidence type="ECO:0000256" key="3">
    <source>
        <dbReference type="ARBA" id="ARBA00022448"/>
    </source>
</evidence>
<sequence>MNRYIPVRVGKKEYSILLDRKALQRISIAALVLLVVTLLSLGSGEIFINPWQIVLALGGQGDTLHQLVVMDFRLPRILISLLVGIGLAVSGALLQGIVRNPLASPDIIGLTGGASVFVVGFLTLLSDSNGSLTVSIHWLPLAAFLGALSALVLVYWFSWNGGISPTKLVLIGIGMSLFLHATTTLLMLMGPIYRASQANIWITGSVNGSNWSQVGILLPWILVFLLISIYLSRHINLHEMGEDVATSMGANVQRQRFILLLVSTALVGGAVAFAGGIGFVGLMAPHLARRLVGSQYGALIPMAAIIGAALVVIADWVGRSVIAPLEVPAGVFTAAVGAPYFIYLLFKQRGGK</sequence>
<feature type="transmembrane region" description="Helical" evidence="8">
    <location>
        <begin position="169"/>
        <end position="193"/>
    </location>
</feature>
<organism evidence="9 10">
    <name type="scientific">Mangrovibacillus cuniculi</name>
    <dbReference type="NCBI Taxonomy" id="2593652"/>
    <lineage>
        <taxon>Bacteria</taxon>
        <taxon>Bacillati</taxon>
        <taxon>Bacillota</taxon>
        <taxon>Bacilli</taxon>
        <taxon>Bacillales</taxon>
        <taxon>Bacillaceae</taxon>
        <taxon>Mangrovibacillus</taxon>
    </lineage>
</organism>
<name>A0A7S8CCE0_9BACI</name>
<dbReference type="RefSeq" id="WP_239672087.1">
    <property type="nucleotide sequence ID" value="NZ_CP049742.1"/>
</dbReference>
<evidence type="ECO:0000256" key="8">
    <source>
        <dbReference type="SAM" id="Phobius"/>
    </source>
</evidence>
<dbReference type="KEGG" id="mcui:G8O30_10885"/>
<dbReference type="GO" id="GO:0022857">
    <property type="term" value="F:transmembrane transporter activity"/>
    <property type="evidence" value="ECO:0007669"/>
    <property type="project" value="InterPro"/>
</dbReference>
<dbReference type="EMBL" id="CP049742">
    <property type="protein sequence ID" value="QPC47417.1"/>
    <property type="molecule type" value="Genomic_DNA"/>
</dbReference>
<accession>A0A7S8CCE0</accession>
<evidence type="ECO:0000313" key="10">
    <source>
        <dbReference type="Proteomes" id="UP000593626"/>
    </source>
</evidence>
<dbReference type="Gene3D" id="1.10.3470.10">
    <property type="entry name" value="ABC transporter involved in vitamin B12 uptake, BtuC"/>
    <property type="match status" value="1"/>
</dbReference>
<dbReference type="FunFam" id="1.10.3470.10:FF:000001">
    <property type="entry name" value="Vitamin B12 ABC transporter permease BtuC"/>
    <property type="match status" value="1"/>
</dbReference>
<evidence type="ECO:0000256" key="6">
    <source>
        <dbReference type="ARBA" id="ARBA00022989"/>
    </source>
</evidence>
<keyword evidence="3" id="KW-0813">Transport</keyword>
<dbReference type="InterPro" id="IPR037294">
    <property type="entry name" value="ABC_BtuC-like"/>
</dbReference>
<dbReference type="Proteomes" id="UP000593626">
    <property type="component" value="Chromosome"/>
</dbReference>
<evidence type="ECO:0000256" key="5">
    <source>
        <dbReference type="ARBA" id="ARBA00022692"/>
    </source>
</evidence>
<dbReference type="GO" id="GO:0005886">
    <property type="term" value="C:plasma membrane"/>
    <property type="evidence" value="ECO:0007669"/>
    <property type="project" value="UniProtKB-SubCell"/>
</dbReference>
<reference evidence="9 10" key="1">
    <citation type="submission" date="2019-07" db="EMBL/GenBank/DDBJ databases">
        <title>Genome sequence of 2 isolates from Red Sea Mangroves.</title>
        <authorList>
            <person name="Sefrji F."/>
            <person name="Michoud G."/>
            <person name="Merlino G."/>
            <person name="Daffonchio D."/>
        </authorList>
    </citation>
    <scope>NUCLEOTIDE SEQUENCE [LARGE SCALE GENOMIC DNA]</scope>
    <source>
        <strain evidence="9 10">R1DC41</strain>
    </source>
</reference>
<feature type="transmembrane region" description="Helical" evidence="8">
    <location>
        <begin position="138"/>
        <end position="157"/>
    </location>
</feature>
<feature type="transmembrane region" description="Helical" evidence="8">
    <location>
        <begin position="329"/>
        <end position="346"/>
    </location>
</feature>
<evidence type="ECO:0000256" key="7">
    <source>
        <dbReference type="ARBA" id="ARBA00023136"/>
    </source>
</evidence>
<keyword evidence="7 8" id="KW-0472">Membrane</keyword>
<dbReference type="GO" id="GO:0033214">
    <property type="term" value="P:siderophore-iron import into cell"/>
    <property type="evidence" value="ECO:0007669"/>
    <property type="project" value="TreeGrafter"/>
</dbReference>
<protein>
    <submittedName>
        <fullName evidence="9">Iron ABC transporter permease</fullName>
    </submittedName>
</protein>
<dbReference type="PANTHER" id="PTHR30472:SF24">
    <property type="entry name" value="FERRIC ENTEROBACTIN TRANSPORT SYSTEM PERMEASE PROTEIN FEPG"/>
    <property type="match status" value="1"/>
</dbReference>
<keyword evidence="10" id="KW-1185">Reference proteome</keyword>
<keyword evidence="4" id="KW-1003">Cell membrane</keyword>
<evidence type="ECO:0000256" key="2">
    <source>
        <dbReference type="ARBA" id="ARBA00007935"/>
    </source>
</evidence>
<comment type="subcellular location">
    <subcellularLocation>
        <location evidence="1">Cell membrane</location>
        <topology evidence="1">Multi-pass membrane protein</topology>
    </subcellularLocation>
</comment>
<keyword evidence="5 8" id="KW-0812">Transmembrane</keyword>
<dbReference type="CDD" id="cd06550">
    <property type="entry name" value="TM_ABC_iron-siderophores_like"/>
    <property type="match status" value="1"/>
</dbReference>
<dbReference type="Pfam" id="PF01032">
    <property type="entry name" value="FecCD"/>
    <property type="match status" value="1"/>
</dbReference>
<dbReference type="SUPFAM" id="SSF81345">
    <property type="entry name" value="ABC transporter involved in vitamin B12 uptake, BtuC"/>
    <property type="match status" value="1"/>
</dbReference>
<proteinExistence type="inferred from homology"/>
<dbReference type="PANTHER" id="PTHR30472">
    <property type="entry name" value="FERRIC ENTEROBACTIN TRANSPORT SYSTEM PERMEASE PROTEIN"/>
    <property type="match status" value="1"/>
</dbReference>
<gene>
    <name evidence="9" type="ORF">G8O30_10885</name>
</gene>
<evidence type="ECO:0000256" key="1">
    <source>
        <dbReference type="ARBA" id="ARBA00004651"/>
    </source>
</evidence>
<feature type="transmembrane region" description="Helical" evidence="8">
    <location>
        <begin position="296"/>
        <end position="317"/>
    </location>
</feature>
<feature type="transmembrane region" description="Helical" evidence="8">
    <location>
        <begin position="107"/>
        <end position="126"/>
    </location>
</feature>